<dbReference type="SUPFAM" id="SSF53933">
    <property type="entry name" value="Microbial ribonucleases"/>
    <property type="match status" value="1"/>
</dbReference>
<keyword evidence="5" id="KW-1185">Reference proteome</keyword>
<dbReference type="InterPro" id="IPR016191">
    <property type="entry name" value="Ribonuclease/ribotoxin"/>
</dbReference>
<dbReference type="AlphaFoldDB" id="A0A9W8UNL7"/>
<keyword evidence="2" id="KW-0378">Hydrolase</keyword>
<feature type="chain" id="PRO_5040761742" evidence="3">
    <location>
        <begin position="19"/>
        <end position="143"/>
    </location>
</feature>
<dbReference type="GeneID" id="80887385"/>
<reference evidence="4" key="1">
    <citation type="journal article" date="2023" name="Access Microbiol">
        <title>De-novo genome assembly for Akanthomyces muscarius, a biocontrol agent of insect agricultural pests.</title>
        <authorList>
            <person name="Erdos Z."/>
            <person name="Studholme D.J."/>
            <person name="Raymond B."/>
            <person name="Sharma M."/>
        </authorList>
    </citation>
    <scope>NUCLEOTIDE SEQUENCE</scope>
    <source>
        <strain evidence="4">Ve6</strain>
    </source>
</reference>
<keyword evidence="1" id="KW-0540">Nuclease</keyword>
<evidence type="ECO:0000313" key="4">
    <source>
        <dbReference type="EMBL" id="KAJ4154956.1"/>
    </source>
</evidence>
<keyword evidence="3" id="KW-0732">Signal</keyword>
<organism evidence="4 5">
    <name type="scientific">Akanthomyces muscarius</name>
    <name type="common">Entomopathogenic fungus</name>
    <name type="synonym">Lecanicillium muscarium</name>
    <dbReference type="NCBI Taxonomy" id="2231603"/>
    <lineage>
        <taxon>Eukaryota</taxon>
        <taxon>Fungi</taxon>
        <taxon>Dikarya</taxon>
        <taxon>Ascomycota</taxon>
        <taxon>Pezizomycotina</taxon>
        <taxon>Sordariomycetes</taxon>
        <taxon>Hypocreomycetidae</taxon>
        <taxon>Hypocreales</taxon>
        <taxon>Cordycipitaceae</taxon>
        <taxon>Akanthomyces</taxon>
    </lineage>
</organism>
<proteinExistence type="predicted"/>
<name>A0A9W8UNL7_AKAMU</name>
<accession>A0A9W8UNL7</accession>
<gene>
    <name evidence="4" type="ORF">LMH87_000226</name>
</gene>
<evidence type="ECO:0000313" key="5">
    <source>
        <dbReference type="Proteomes" id="UP001144673"/>
    </source>
</evidence>
<dbReference type="EMBL" id="JAJHUN010000007">
    <property type="protein sequence ID" value="KAJ4154956.1"/>
    <property type="molecule type" value="Genomic_DNA"/>
</dbReference>
<dbReference type="KEGG" id="amus:LMH87_000226"/>
<evidence type="ECO:0000256" key="3">
    <source>
        <dbReference type="SAM" id="SignalP"/>
    </source>
</evidence>
<dbReference type="GO" id="GO:0016787">
    <property type="term" value="F:hydrolase activity"/>
    <property type="evidence" value="ECO:0007669"/>
    <property type="project" value="UniProtKB-KW"/>
</dbReference>
<dbReference type="InterPro" id="IPR000026">
    <property type="entry name" value="N1-like"/>
</dbReference>
<feature type="signal peptide" evidence="3">
    <location>
        <begin position="1"/>
        <end position="18"/>
    </location>
</feature>
<sequence>MKPTALFTFFGLGVAVESINNPWSCQTNVVTRFEKSAIQAGAEKAAEYMLTGTTTPPNQAGNIFPHYFSNFEALTFQAVCENRVLYEHPIHPRVPHEYTGGTPGQYRVVLAFTNNGSDTIFCGMMAHFRVSDTHFRICTALPR</sequence>
<protein>
    <submittedName>
        <fullName evidence="4">Uncharacterized protein</fullName>
    </submittedName>
</protein>
<evidence type="ECO:0000256" key="2">
    <source>
        <dbReference type="ARBA" id="ARBA00022801"/>
    </source>
</evidence>
<dbReference type="Proteomes" id="UP001144673">
    <property type="component" value="Chromosome 6"/>
</dbReference>
<evidence type="ECO:0000256" key="1">
    <source>
        <dbReference type="ARBA" id="ARBA00022722"/>
    </source>
</evidence>
<dbReference type="RefSeq" id="XP_056055080.1">
    <property type="nucleotide sequence ID" value="XM_056198098.1"/>
</dbReference>
<dbReference type="GO" id="GO:0004521">
    <property type="term" value="F:RNA endonuclease activity"/>
    <property type="evidence" value="ECO:0007669"/>
    <property type="project" value="InterPro"/>
</dbReference>
<dbReference type="Gene3D" id="3.10.450.30">
    <property type="entry name" value="Microbial ribonucleases"/>
    <property type="match status" value="1"/>
</dbReference>
<dbReference type="GO" id="GO:0003723">
    <property type="term" value="F:RNA binding"/>
    <property type="evidence" value="ECO:0007669"/>
    <property type="project" value="InterPro"/>
</dbReference>
<comment type="caution">
    <text evidence="4">The sequence shown here is derived from an EMBL/GenBank/DDBJ whole genome shotgun (WGS) entry which is preliminary data.</text>
</comment>
<dbReference type="Pfam" id="PF00545">
    <property type="entry name" value="Ribonuclease"/>
    <property type="match status" value="1"/>
</dbReference>